<keyword evidence="3" id="KW-1185">Reference proteome</keyword>
<dbReference type="PANTHER" id="PTHR43798">
    <property type="entry name" value="MONOACYLGLYCEROL LIPASE"/>
    <property type="match status" value="1"/>
</dbReference>
<evidence type="ECO:0000259" key="1">
    <source>
        <dbReference type="Pfam" id="PF00561"/>
    </source>
</evidence>
<dbReference type="InterPro" id="IPR050266">
    <property type="entry name" value="AB_hydrolase_sf"/>
</dbReference>
<dbReference type="InterPro" id="IPR000073">
    <property type="entry name" value="AB_hydrolase_1"/>
</dbReference>
<dbReference type="InterPro" id="IPR029058">
    <property type="entry name" value="AB_hydrolase_fold"/>
</dbReference>
<dbReference type="PRINTS" id="PR00111">
    <property type="entry name" value="ABHYDROLASE"/>
</dbReference>
<comment type="caution">
    <text evidence="2">The sequence shown here is derived from an EMBL/GenBank/DDBJ whole genome shotgun (WGS) entry which is preliminary data.</text>
</comment>
<dbReference type="EMBL" id="BAABLM010000005">
    <property type="protein sequence ID" value="GAA4680878.1"/>
    <property type="molecule type" value="Genomic_DNA"/>
</dbReference>
<reference evidence="3" key="1">
    <citation type="journal article" date="2019" name="Int. J. Syst. Evol. Microbiol.">
        <title>The Global Catalogue of Microorganisms (GCM) 10K type strain sequencing project: providing services to taxonomists for standard genome sequencing and annotation.</title>
        <authorList>
            <consortium name="The Broad Institute Genomics Platform"/>
            <consortium name="The Broad Institute Genome Sequencing Center for Infectious Disease"/>
            <person name="Wu L."/>
            <person name="Ma J."/>
        </authorList>
    </citation>
    <scope>NUCLEOTIDE SEQUENCE [LARGE SCALE GENOMIC DNA]</scope>
    <source>
        <strain evidence="3">JCM 18956</strain>
    </source>
</reference>
<feature type="domain" description="AB hydrolase-1" evidence="1">
    <location>
        <begin position="24"/>
        <end position="133"/>
    </location>
</feature>
<dbReference type="Gene3D" id="3.40.50.1820">
    <property type="entry name" value="alpha/beta hydrolase"/>
    <property type="match status" value="1"/>
</dbReference>
<accession>A0ABP8W7J6</accession>
<sequence length="276" mass="29391">MRRLYVDLPDGQVHVRTAGHGPIPIVLLHQTAASSVMYEAFSDEFFRDRSADDFTLFAIDTPGFGMSYQPVEAYSLESWADVVALVATELGLDGFHVLGHHTGAAVAILVASRHPERVLGLTMIGALVLPPAEAAERHAAVRGLVPVADGSHLLDVWEAVNTIDGDPLAYPPSLELREREAVDKLLAGTRWHEAYLAVFSADLAAPLASVGCPILLICGRADVLRPYVPTTLAANPRAKCVELASGAYVLDQDPALVVGPFAAFLDAVPAAERVAS</sequence>
<name>A0ABP8W7J6_9MICO</name>
<proteinExistence type="predicted"/>
<protein>
    <recommendedName>
        <fullName evidence="1">AB hydrolase-1 domain-containing protein</fullName>
    </recommendedName>
</protein>
<organism evidence="2 3">
    <name type="scientific">Frondihabitans cladoniiphilus</name>
    <dbReference type="NCBI Taxonomy" id="715785"/>
    <lineage>
        <taxon>Bacteria</taxon>
        <taxon>Bacillati</taxon>
        <taxon>Actinomycetota</taxon>
        <taxon>Actinomycetes</taxon>
        <taxon>Micrococcales</taxon>
        <taxon>Microbacteriaceae</taxon>
        <taxon>Frondihabitans</taxon>
    </lineage>
</organism>
<dbReference type="SUPFAM" id="SSF53474">
    <property type="entry name" value="alpha/beta-Hydrolases"/>
    <property type="match status" value="1"/>
</dbReference>
<dbReference type="RefSeq" id="WP_345376501.1">
    <property type="nucleotide sequence ID" value="NZ_BAABLM010000005.1"/>
</dbReference>
<gene>
    <name evidence="2" type="ORF">GCM10025780_27740</name>
</gene>
<dbReference type="Pfam" id="PF00561">
    <property type="entry name" value="Abhydrolase_1"/>
    <property type="match status" value="1"/>
</dbReference>
<dbReference type="PANTHER" id="PTHR43798:SF33">
    <property type="entry name" value="HYDROLASE, PUTATIVE (AFU_ORTHOLOGUE AFUA_2G14860)-RELATED"/>
    <property type="match status" value="1"/>
</dbReference>
<dbReference type="Proteomes" id="UP001501295">
    <property type="component" value="Unassembled WGS sequence"/>
</dbReference>
<evidence type="ECO:0000313" key="3">
    <source>
        <dbReference type="Proteomes" id="UP001501295"/>
    </source>
</evidence>
<evidence type="ECO:0000313" key="2">
    <source>
        <dbReference type="EMBL" id="GAA4680878.1"/>
    </source>
</evidence>